<proteinExistence type="predicted"/>
<dbReference type="PANTHER" id="PTHR45763">
    <property type="entry name" value="HYDROLASE, ALPHA/BETA FOLD FAMILY PROTEIN, EXPRESSED-RELATED"/>
    <property type="match status" value="1"/>
</dbReference>
<dbReference type="STRING" id="4555.K3ZLT9"/>
<reference evidence="1" key="2">
    <citation type="submission" date="2015-07" db="EMBL/GenBank/DDBJ databases">
        <authorList>
            <person name="Noorani M."/>
        </authorList>
    </citation>
    <scope>NUCLEOTIDE SEQUENCE</scope>
    <source>
        <strain evidence="1">Yugu1</strain>
    </source>
</reference>
<gene>
    <name evidence="1" type="ORF">SETIT_8G034200v2</name>
</gene>
<evidence type="ECO:0000313" key="3">
    <source>
        <dbReference type="Proteomes" id="UP000004995"/>
    </source>
</evidence>
<dbReference type="EMBL" id="AGNK02004623">
    <property type="status" value="NOT_ANNOTATED_CDS"/>
    <property type="molecule type" value="Genomic_DNA"/>
</dbReference>
<dbReference type="PANTHER" id="PTHR45763:SF63">
    <property type="entry name" value="ALPHA_BETA FOLD FAMILY PROTEIN, PUTATIVE, EXPRESSED-RELATED"/>
    <property type="match status" value="1"/>
</dbReference>
<keyword evidence="3" id="KW-1185">Reference proteome</keyword>
<dbReference type="EnsemblPlants" id="KQK93597">
    <property type="protein sequence ID" value="KQK93597"/>
    <property type="gene ID" value="SETIT_027551mg"/>
</dbReference>
<organism evidence="2 3">
    <name type="scientific">Setaria italica</name>
    <name type="common">Foxtail millet</name>
    <name type="synonym">Panicum italicum</name>
    <dbReference type="NCBI Taxonomy" id="4555"/>
    <lineage>
        <taxon>Eukaryota</taxon>
        <taxon>Viridiplantae</taxon>
        <taxon>Streptophyta</taxon>
        <taxon>Embryophyta</taxon>
        <taxon>Tracheophyta</taxon>
        <taxon>Spermatophyta</taxon>
        <taxon>Magnoliopsida</taxon>
        <taxon>Liliopsida</taxon>
        <taxon>Poales</taxon>
        <taxon>Poaceae</taxon>
        <taxon>PACMAD clade</taxon>
        <taxon>Panicoideae</taxon>
        <taxon>Panicodae</taxon>
        <taxon>Paniceae</taxon>
        <taxon>Cenchrinae</taxon>
        <taxon>Setaria</taxon>
    </lineage>
</organism>
<evidence type="ECO:0000313" key="1">
    <source>
        <dbReference type="EMBL" id="RCV37079.1"/>
    </source>
</evidence>
<dbReference type="eggNOG" id="ENOG502QS8H">
    <property type="taxonomic scope" value="Eukaryota"/>
</dbReference>
<sequence>MLTTVRRRKQSYTSFPSIASRQAFKNLIGQKQRALWIAHNIPSLLYLWMTQRQQWIYESIHHDLLVAFGSWELNPMNNTNPFPQNEGSGYIWQGYEHKLVLVELQRHIFMKLPIPWTKYHEVPEGGHTFMLVDGSTD</sequence>
<protein>
    <submittedName>
        <fullName evidence="1 2">Uncharacterized protein</fullName>
    </submittedName>
</protein>
<dbReference type="HOGENOM" id="CLU_020336_49_3_1"/>
<accession>K3ZLT9</accession>
<dbReference type="EMBL" id="CM003535">
    <property type="protein sequence ID" value="RCV37079.1"/>
    <property type="molecule type" value="Genomic_DNA"/>
</dbReference>
<reference evidence="2" key="3">
    <citation type="submission" date="2018-08" db="UniProtKB">
        <authorList>
            <consortium name="EnsemblPlants"/>
        </authorList>
    </citation>
    <scope>IDENTIFICATION</scope>
    <source>
        <strain evidence="2">Yugu1</strain>
    </source>
</reference>
<dbReference type="Proteomes" id="UP000004995">
    <property type="component" value="Unassembled WGS sequence"/>
</dbReference>
<reference evidence="1 3" key="1">
    <citation type="journal article" date="2012" name="Nat. Biotechnol.">
        <title>Reference genome sequence of the model plant Setaria.</title>
        <authorList>
            <person name="Bennetzen J.L."/>
            <person name="Schmutz J."/>
            <person name="Wang H."/>
            <person name="Percifield R."/>
            <person name="Hawkins J."/>
            <person name="Pontaroli A.C."/>
            <person name="Estep M."/>
            <person name="Feng L."/>
            <person name="Vaughn J.N."/>
            <person name="Grimwood J."/>
            <person name="Jenkins J."/>
            <person name="Barry K."/>
            <person name="Lindquist E."/>
            <person name="Hellsten U."/>
            <person name="Deshpande S."/>
            <person name="Wang X."/>
            <person name="Wu X."/>
            <person name="Mitros T."/>
            <person name="Triplett J."/>
            <person name="Yang X."/>
            <person name="Ye C.Y."/>
            <person name="Mauro-Herrera M."/>
            <person name="Wang L."/>
            <person name="Li P."/>
            <person name="Sharma M."/>
            <person name="Sharma R."/>
            <person name="Ronald P.C."/>
            <person name="Panaud O."/>
            <person name="Kellogg E.A."/>
            <person name="Brutnell T.P."/>
            <person name="Doust A.N."/>
            <person name="Tuskan G.A."/>
            <person name="Rokhsar D."/>
            <person name="Devos K.M."/>
        </authorList>
    </citation>
    <scope>NUCLEOTIDE SEQUENCE [LARGE SCALE GENOMIC DNA]</scope>
    <source>
        <strain evidence="3">cv. Yugu1</strain>
        <strain evidence="1">Yugu1</strain>
    </source>
</reference>
<dbReference type="AlphaFoldDB" id="K3ZLT9"/>
<dbReference type="Gramene" id="KQK93597">
    <property type="protein sequence ID" value="KQK93597"/>
    <property type="gene ID" value="SETIT_027551mg"/>
</dbReference>
<evidence type="ECO:0000313" key="2">
    <source>
        <dbReference type="EnsemblPlants" id="KQK93597"/>
    </source>
</evidence>
<dbReference type="OrthoDB" id="294702at2759"/>
<name>K3ZLT9_SETIT</name>